<name>A0ABW2SLQ1_9ACTO</name>
<keyword evidence="3 9" id="KW-0028">Amino-acid biosynthesis</keyword>
<dbReference type="InterPro" id="IPR041727">
    <property type="entry name" value="NAGK-C"/>
</dbReference>
<comment type="function">
    <text evidence="9">Catalyzes the ATP-dependent phosphorylation of N-acetyl-L-glutamate.</text>
</comment>
<keyword evidence="5 9" id="KW-0547">Nucleotide-binding</keyword>
<keyword evidence="12" id="KW-1185">Reference proteome</keyword>
<protein>
    <recommendedName>
        <fullName evidence="9">Acetylglutamate kinase</fullName>
        <ecNumber evidence="9">2.7.2.8</ecNumber>
    </recommendedName>
    <alternativeName>
        <fullName evidence="9">N-acetyl-L-glutamate 5-phosphotransferase</fullName>
    </alternativeName>
    <alternativeName>
        <fullName evidence="9">NAG kinase</fullName>
        <shortName evidence="9">NAGK</shortName>
    </alternativeName>
</protein>
<keyword evidence="4 9" id="KW-0808">Transferase</keyword>
<evidence type="ECO:0000256" key="9">
    <source>
        <dbReference type="HAMAP-Rule" id="MF_00082"/>
    </source>
</evidence>
<accession>A0ABW2SLQ1</accession>
<dbReference type="SUPFAM" id="SSF53633">
    <property type="entry name" value="Carbamate kinase-like"/>
    <property type="match status" value="1"/>
</dbReference>
<evidence type="ECO:0000256" key="6">
    <source>
        <dbReference type="ARBA" id="ARBA00022777"/>
    </source>
</evidence>
<dbReference type="RefSeq" id="WP_380972717.1">
    <property type="nucleotide sequence ID" value="NZ_JBHTEF010000001.1"/>
</dbReference>
<dbReference type="Pfam" id="PF00696">
    <property type="entry name" value="AA_kinase"/>
    <property type="match status" value="1"/>
</dbReference>
<feature type="site" description="Transition state stabilizer" evidence="9">
    <location>
        <position position="32"/>
    </location>
</feature>
<keyword evidence="6 9" id="KW-0418">Kinase</keyword>
<comment type="similarity">
    <text evidence="9">Belongs to the acetylglutamate kinase family. ArgB subfamily.</text>
</comment>
<dbReference type="Gene3D" id="3.40.1160.10">
    <property type="entry name" value="Acetylglutamate kinase-like"/>
    <property type="match status" value="1"/>
</dbReference>
<dbReference type="InterPro" id="IPR036393">
    <property type="entry name" value="AceGlu_kinase-like_sf"/>
</dbReference>
<evidence type="ECO:0000256" key="4">
    <source>
        <dbReference type="ARBA" id="ARBA00022679"/>
    </source>
</evidence>
<keyword evidence="9" id="KW-0963">Cytoplasm</keyword>
<organism evidence="11 12">
    <name type="scientific">Schaalia naturae</name>
    <dbReference type="NCBI Taxonomy" id="635203"/>
    <lineage>
        <taxon>Bacteria</taxon>
        <taxon>Bacillati</taxon>
        <taxon>Actinomycetota</taxon>
        <taxon>Actinomycetes</taxon>
        <taxon>Actinomycetales</taxon>
        <taxon>Actinomycetaceae</taxon>
        <taxon>Schaalia</taxon>
    </lineage>
</organism>
<dbReference type="InterPro" id="IPR001048">
    <property type="entry name" value="Asp/Glu/Uridylate_kinase"/>
</dbReference>
<dbReference type="CDD" id="cd04250">
    <property type="entry name" value="AAK_NAGK-C"/>
    <property type="match status" value="1"/>
</dbReference>
<dbReference type="InterPro" id="IPR037528">
    <property type="entry name" value="ArgB"/>
</dbReference>
<evidence type="ECO:0000256" key="1">
    <source>
        <dbReference type="ARBA" id="ARBA00004828"/>
    </source>
</evidence>
<dbReference type="GO" id="GO:0003991">
    <property type="term" value="F:acetylglutamate kinase activity"/>
    <property type="evidence" value="ECO:0007669"/>
    <property type="project" value="UniProtKB-EC"/>
</dbReference>
<reference evidence="12" key="1">
    <citation type="journal article" date="2019" name="Int. J. Syst. Evol. Microbiol.">
        <title>The Global Catalogue of Microorganisms (GCM) 10K type strain sequencing project: providing services to taxonomists for standard genome sequencing and annotation.</title>
        <authorList>
            <consortium name="The Broad Institute Genomics Platform"/>
            <consortium name="The Broad Institute Genome Sequencing Center for Infectious Disease"/>
            <person name="Wu L."/>
            <person name="Ma J."/>
        </authorList>
    </citation>
    <scope>NUCLEOTIDE SEQUENCE [LARGE SCALE GENOMIC DNA]</scope>
    <source>
        <strain evidence="12">CCUG 56698</strain>
    </source>
</reference>
<dbReference type="Proteomes" id="UP001596527">
    <property type="component" value="Unassembled WGS sequence"/>
</dbReference>
<comment type="subcellular location">
    <subcellularLocation>
        <location evidence="9">Cytoplasm</location>
    </subcellularLocation>
</comment>
<evidence type="ECO:0000313" key="12">
    <source>
        <dbReference type="Proteomes" id="UP001596527"/>
    </source>
</evidence>
<comment type="catalytic activity">
    <reaction evidence="8 9">
        <text>N-acetyl-L-glutamate + ATP = N-acetyl-L-glutamyl 5-phosphate + ADP</text>
        <dbReference type="Rhea" id="RHEA:14629"/>
        <dbReference type="ChEBI" id="CHEBI:30616"/>
        <dbReference type="ChEBI" id="CHEBI:44337"/>
        <dbReference type="ChEBI" id="CHEBI:57936"/>
        <dbReference type="ChEBI" id="CHEBI:456216"/>
        <dbReference type="EC" id="2.7.2.8"/>
    </reaction>
</comment>
<feature type="site" description="Transition state stabilizer" evidence="9">
    <location>
        <position position="251"/>
    </location>
</feature>
<dbReference type="HAMAP" id="MF_00082">
    <property type="entry name" value="ArgB"/>
    <property type="match status" value="1"/>
</dbReference>
<dbReference type="PRINTS" id="PR00474">
    <property type="entry name" value="GLU5KINASE"/>
</dbReference>
<gene>
    <name evidence="9 11" type="primary">argB</name>
    <name evidence="11" type="ORF">ACFQWG_04965</name>
</gene>
<dbReference type="EMBL" id="JBHTEF010000001">
    <property type="protein sequence ID" value="MFC7580563.1"/>
    <property type="molecule type" value="Genomic_DNA"/>
</dbReference>
<dbReference type="PIRSF" id="PIRSF000728">
    <property type="entry name" value="NAGK"/>
    <property type="match status" value="1"/>
</dbReference>
<feature type="binding site" evidence="9">
    <location>
        <position position="190"/>
    </location>
    <ligand>
        <name>substrate</name>
    </ligand>
</feature>
<comment type="pathway">
    <text evidence="1 9">Amino-acid biosynthesis; L-arginine biosynthesis; N(2)-acetyl-L-ornithine from L-glutamate: step 2/4.</text>
</comment>
<sequence>MSDRISPQDKAGILLETMPWLRRYSGQIVVIKYGGNAMVDESLKRAFAQDVLFLHQWGVRPVVVHGGGPQINAMLARLGLEAPFEHGLRVTTQEVMEIVRMVLLGKVQRELVSLLNQEDYQAMGLAGEDAGLFRARRTPAWVDGEPVDVGLVGEITHVNAAPVLSLLDAGRIPVISSVAPDEDQPGGVLNVNADLAASALAGALGAEKLLMLTDVEGLYANWPDRSTLISRLTDEELREMLPSMESGMAPKMRAALAALDGGVPMVHIIDGRRPHSMLLEIFTDDGVGTMITAAHAEAFPEVLR</sequence>
<dbReference type="InterPro" id="IPR001057">
    <property type="entry name" value="Glu/AcGlu_kinase"/>
</dbReference>
<proteinExistence type="inferred from homology"/>
<dbReference type="EC" id="2.7.2.8" evidence="9"/>
<feature type="binding site" evidence="9">
    <location>
        <position position="89"/>
    </location>
    <ligand>
        <name>substrate</name>
    </ligand>
</feature>
<evidence type="ECO:0000256" key="7">
    <source>
        <dbReference type="ARBA" id="ARBA00022840"/>
    </source>
</evidence>
<evidence type="ECO:0000256" key="2">
    <source>
        <dbReference type="ARBA" id="ARBA00022571"/>
    </source>
</evidence>
<evidence type="ECO:0000256" key="5">
    <source>
        <dbReference type="ARBA" id="ARBA00022741"/>
    </source>
</evidence>
<evidence type="ECO:0000256" key="8">
    <source>
        <dbReference type="ARBA" id="ARBA00048141"/>
    </source>
</evidence>
<dbReference type="PANTHER" id="PTHR23342">
    <property type="entry name" value="N-ACETYLGLUTAMATE SYNTHASE"/>
    <property type="match status" value="1"/>
</dbReference>
<dbReference type="PANTHER" id="PTHR23342:SF0">
    <property type="entry name" value="N-ACETYLGLUTAMATE SYNTHASE, MITOCHONDRIAL"/>
    <property type="match status" value="1"/>
</dbReference>
<keyword evidence="2 9" id="KW-0055">Arginine biosynthesis</keyword>
<evidence type="ECO:0000313" key="11">
    <source>
        <dbReference type="EMBL" id="MFC7580563.1"/>
    </source>
</evidence>
<dbReference type="InterPro" id="IPR004662">
    <property type="entry name" value="AcgluKinase_fam"/>
</dbReference>
<dbReference type="NCBIfam" id="TIGR00761">
    <property type="entry name" value="argB"/>
    <property type="match status" value="1"/>
</dbReference>
<evidence type="ECO:0000259" key="10">
    <source>
        <dbReference type="Pfam" id="PF00696"/>
    </source>
</evidence>
<comment type="caution">
    <text evidence="11">The sequence shown here is derived from an EMBL/GenBank/DDBJ whole genome shotgun (WGS) entry which is preliminary data.</text>
</comment>
<evidence type="ECO:0000256" key="3">
    <source>
        <dbReference type="ARBA" id="ARBA00022605"/>
    </source>
</evidence>
<keyword evidence="7 9" id="KW-0067">ATP-binding</keyword>
<feature type="domain" description="Aspartate/glutamate/uridylate kinase" evidence="10">
    <location>
        <begin position="28"/>
        <end position="270"/>
    </location>
</feature>
<feature type="binding site" evidence="9">
    <location>
        <begin position="67"/>
        <end position="68"/>
    </location>
    <ligand>
        <name>substrate</name>
    </ligand>
</feature>